<evidence type="ECO:0000256" key="3">
    <source>
        <dbReference type="ARBA" id="ARBA00022525"/>
    </source>
</evidence>
<dbReference type="InterPro" id="IPR003172">
    <property type="entry name" value="ML_dom"/>
</dbReference>
<gene>
    <name evidence="7" type="ORF">ALC62_07415</name>
</gene>
<keyword evidence="4" id="KW-0732">Signal</keyword>
<dbReference type="InterPro" id="IPR033916">
    <property type="entry name" value="ML_Npc2-like"/>
</dbReference>
<evidence type="ECO:0000256" key="1">
    <source>
        <dbReference type="ARBA" id="ARBA00004613"/>
    </source>
</evidence>
<feature type="domain" description="MD-2-related lipid-recognition" evidence="6">
    <location>
        <begin position="2"/>
        <end position="113"/>
    </location>
</feature>
<reference evidence="7 8" key="1">
    <citation type="submission" date="2016-03" db="EMBL/GenBank/DDBJ databases">
        <title>Cyphomyrmex costatus WGS genome.</title>
        <authorList>
            <person name="Nygaard S."/>
            <person name="Hu H."/>
            <person name="Boomsma J."/>
            <person name="Zhang G."/>
        </authorList>
    </citation>
    <scope>NUCLEOTIDE SEQUENCE [LARGE SCALE GENOMIC DNA]</scope>
    <source>
        <strain evidence="7">MS0001</strain>
        <tissue evidence="7">Whole body</tissue>
    </source>
</reference>
<dbReference type="SMART" id="SM00737">
    <property type="entry name" value="ML"/>
    <property type="match status" value="1"/>
</dbReference>
<keyword evidence="5" id="KW-1015">Disulfide bond</keyword>
<dbReference type="InterPro" id="IPR014756">
    <property type="entry name" value="Ig_E-set"/>
</dbReference>
<name>A0A195CMP4_9HYME</name>
<dbReference type="InterPro" id="IPR039670">
    <property type="entry name" value="NPC2-like"/>
</dbReference>
<keyword evidence="8" id="KW-1185">Reference proteome</keyword>
<evidence type="ECO:0000256" key="4">
    <source>
        <dbReference type="ARBA" id="ARBA00022729"/>
    </source>
</evidence>
<dbReference type="Gene3D" id="2.60.40.770">
    <property type="match status" value="1"/>
</dbReference>
<dbReference type="AlphaFoldDB" id="A0A195CMP4"/>
<sequence length="116" mass="13174">MISGCSTSDEKCILVRGTNATMSIDFTPNKDISQLTARVYGVLTMVPIPFPLRQPDVCKDSNAGIKCPLHKDQLYHYSTMMFLEKSFPSLNVKIKWEFLNENNEKIVCLEFPAKLK</sequence>
<accession>A0A195CMP4</accession>
<protein>
    <submittedName>
        <fullName evidence="7">Ecdysteroid-regulated 16 kDa protein</fullName>
    </submittedName>
</protein>
<dbReference type="PANTHER" id="PTHR11306:SF68">
    <property type="entry name" value="NPC INTRACELLULAR CHOLESTEROL TRANSPORTER 2"/>
    <property type="match status" value="1"/>
</dbReference>
<dbReference type="SUPFAM" id="SSF81296">
    <property type="entry name" value="E set domains"/>
    <property type="match status" value="1"/>
</dbReference>
<dbReference type="GO" id="GO:0005576">
    <property type="term" value="C:extracellular region"/>
    <property type="evidence" value="ECO:0007669"/>
    <property type="project" value="UniProtKB-SubCell"/>
</dbReference>
<dbReference type="GO" id="GO:0032367">
    <property type="term" value="P:intracellular cholesterol transport"/>
    <property type="evidence" value="ECO:0007669"/>
    <property type="project" value="InterPro"/>
</dbReference>
<dbReference type="EMBL" id="KQ977580">
    <property type="protein sequence ID" value="KYN01737.1"/>
    <property type="molecule type" value="Genomic_DNA"/>
</dbReference>
<evidence type="ECO:0000313" key="8">
    <source>
        <dbReference type="Proteomes" id="UP000078542"/>
    </source>
</evidence>
<dbReference type="Pfam" id="PF02221">
    <property type="entry name" value="E1_DerP2_DerF2"/>
    <property type="match status" value="1"/>
</dbReference>
<dbReference type="Proteomes" id="UP000078542">
    <property type="component" value="Unassembled WGS sequence"/>
</dbReference>
<comment type="subcellular location">
    <subcellularLocation>
        <location evidence="1">Secreted</location>
    </subcellularLocation>
</comment>
<proteinExistence type="inferred from homology"/>
<evidence type="ECO:0000259" key="6">
    <source>
        <dbReference type="SMART" id="SM00737"/>
    </source>
</evidence>
<organism evidence="7 8">
    <name type="scientific">Cyphomyrmex costatus</name>
    <dbReference type="NCBI Taxonomy" id="456900"/>
    <lineage>
        <taxon>Eukaryota</taxon>
        <taxon>Metazoa</taxon>
        <taxon>Ecdysozoa</taxon>
        <taxon>Arthropoda</taxon>
        <taxon>Hexapoda</taxon>
        <taxon>Insecta</taxon>
        <taxon>Pterygota</taxon>
        <taxon>Neoptera</taxon>
        <taxon>Endopterygota</taxon>
        <taxon>Hymenoptera</taxon>
        <taxon>Apocrita</taxon>
        <taxon>Aculeata</taxon>
        <taxon>Formicoidea</taxon>
        <taxon>Formicidae</taxon>
        <taxon>Myrmicinae</taxon>
        <taxon>Cyphomyrmex</taxon>
    </lineage>
</organism>
<dbReference type="PANTHER" id="PTHR11306">
    <property type="entry name" value="NIEMANN PICK TYPE C2 PROTEIN NPC2-RELATED"/>
    <property type="match status" value="1"/>
</dbReference>
<dbReference type="GO" id="GO:0032934">
    <property type="term" value="F:sterol binding"/>
    <property type="evidence" value="ECO:0007669"/>
    <property type="project" value="InterPro"/>
</dbReference>
<keyword evidence="3" id="KW-0964">Secreted</keyword>
<evidence type="ECO:0000313" key="7">
    <source>
        <dbReference type="EMBL" id="KYN01737.1"/>
    </source>
</evidence>
<dbReference type="CDD" id="cd00916">
    <property type="entry name" value="Npc2_like"/>
    <property type="match status" value="1"/>
</dbReference>
<comment type="similarity">
    <text evidence="2">Belongs to the NPC2 family.</text>
</comment>
<evidence type="ECO:0000256" key="2">
    <source>
        <dbReference type="ARBA" id="ARBA00006370"/>
    </source>
</evidence>
<dbReference type="FunFam" id="2.60.40.770:FF:000001">
    <property type="entry name" value="NPC intracellular cholesterol transporter 2"/>
    <property type="match status" value="1"/>
</dbReference>
<dbReference type="STRING" id="456900.A0A195CMP4"/>
<evidence type="ECO:0000256" key="5">
    <source>
        <dbReference type="ARBA" id="ARBA00023157"/>
    </source>
</evidence>